<comment type="caution">
    <text evidence="2">The sequence shown here is derived from an EMBL/GenBank/DDBJ whole genome shotgun (WGS) entry which is preliminary data.</text>
</comment>
<accession>A0A161YL54</accession>
<feature type="region of interest" description="Disordered" evidence="1">
    <location>
        <begin position="218"/>
        <end position="240"/>
    </location>
</feature>
<dbReference type="AlphaFoldDB" id="A0A161YL54"/>
<keyword evidence="3" id="KW-1185">Reference proteome</keyword>
<organism evidence="2 3">
    <name type="scientific">Colletotrichum tofieldiae</name>
    <dbReference type="NCBI Taxonomy" id="708197"/>
    <lineage>
        <taxon>Eukaryota</taxon>
        <taxon>Fungi</taxon>
        <taxon>Dikarya</taxon>
        <taxon>Ascomycota</taxon>
        <taxon>Pezizomycotina</taxon>
        <taxon>Sordariomycetes</taxon>
        <taxon>Hypocreomycetidae</taxon>
        <taxon>Glomerellales</taxon>
        <taxon>Glomerellaceae</taxon>
        <taxon>Colletotrichum</taxon>
        <taxon>Colletotrichum spaethianum species complex</taxon>
    </lineage>
</organism>
<evidence type="ECO:0000313" key="2">
    <source>
        <dbReference type="EMBL" id="KZL73807.1"/>
    </source>
</evidence>
<evidence type="ECO:0000313" key="3">
    <source>
        <dbReference type="Proteomes" id="UP000076552"/>
    </source>
</evidence>
<dbReference type="Proteomes" id="UP000076552">
    <property type="component" value="Unassembled WGS sequence"/>
</dbReference>
<protein>
    <submittedName>
        <fullName evidence="2">Uncharacterized protein</fullName>
    </submittedName>
</protein>
<evidence type="ECO:0000256" key="1">
    <source>
        <dbReference type="SAM" id="MobiDB-lite"/>
    </source>
</evidence>
<gene>
    <name evidence="2" type="ORF">CT0861_07721</name>
</gene>
<reference evidence="2 3" key="1">
    <citation type="submission" date="2015-06" db="EMBL/GenBank/DDBJ databases">
        <title>Survival trade-offs in plant roots during colonization by closely related pathogenic and mutualistic fungi.</title>
        <authorList>
            <person name="Hacquard S."/>
            <person name="Kracher B."/>
            <person name="Hiruma K."/>
            <person name="Weinman A."/>
            <person name="Muench P."/>
            <person name="Garrido Oter R."/>
            <person name="Ver Loren van Themaat E."/>
            <person name="Dallerey J.-F."/>
            <person name="Damm U."/>
            <person name="Henrissat B."/>
            <person name="Lespinet O."/>
            <person name="Thon M."/>
            <person name="Kemen E."/>
            <person name="McHardy A.C."/>
            <person name="Schulze-Lefert P."/>
            <person name="O'Connell R.J."/>
        </authorList>
    </citation>
    <scope>NUCLEOTIDE SEQUENCE [LARGE SCALE GENOMIC DNA]</scope>
    <source>
        <strain evidence="2 3">0861</strain>
    </source>
</reference>
<dbReference type="EMBL" id="LFIV01000040">
    <property type="protein sequence ID" value="KZL73807.1"/>
    <property type="molecule type" value="Genomic_DNA"/>
</dbReference>
<proteinExistence type="predicted"/>
<name>A0A161YL54_9PEZI</name>
<sequence length="288" mass="31615">MVLDRSFHDFIGLPIIQYPPATVKLPSRPNHLKSSTQGIDEILAAHHSCAGIPHRPQLLCAATRASSQSDHNNIQVCERKRTAGNSFGSLNAQHIYLSIAYLTLPPTFTLARRGAMERREHSSRVARKDVIGLALFPQGECNPFQQQSWHMTMRPSLLTSNSLAGYQGVVETRVIWDPRLMHLRQSPSAVPPIDVTARATEKRCEVRGNLSSDISTLTGSRWRSSESDTDTGPVGPHFAARGVRPAFGTESVILGDLQSEEGAPQSQICRPDVGLTQDARWHVGATKS</sequence>